<organism evidence="2">
    <name type="scientific">Aureoumbra lagunensis</name>
    <dbReference type="NCBI Taxonomy" id="44058"/>
    <lineage>
        <taxon>Eukaryota</taxon>
        <taxon>Sar</taxon>
        <taxon>Stramenopiles</taxon>
        <taxon>Ochrophyta</taxon>
        <taxon>Pelagophyceae</taxon>
        <taxon>Pelagomonadales</taxon>
        <taxon>Aureoumbra</taxon>
    </lineage>
</organism>
<evidence type="ECO:0000313" key="2">
    <source>
        <dbReference type="EMBL" id="CAE0373518.1"/>
    </source>
</evidence>
<feature type="transmembrane region" description="Helical" evidence="1">
    <location>
        <begin position="34"/>
        <end position="52"/>
    </location>
</feature>
<keyword evidence="1" id="KW-0812">Transmembrane</keyword>
<protein>
    <submittedName>
        <fullName evidence="2">Uncharacterized protein</fullName>
    </submittedName>
</protein>
<evidence type="ECO:0000256" key="1">
    <source>
        <dbReference type="SAM" id="Phobius"/>
    </source>
</evidence>
<name>A0A7S3K5W1_9STRA</name>
<proteinExistence type="predicted"/>
<keyword evidence="1" id="KW-1133">Transmembrane helix</keyword>
<dbReference type="AlphaFoldDB" id="A0A7S3K5W1"/>
<keyword evidence="1" id="KW-0472">Membrane</keyword>
<feature type="transmembrane region" description="Helical" evidence="1">
    <location>
        <begin position="261"/>
        <end position="282"/>
    </location>
</feature>
<feature type="transmembrane region" description="Helical" evidence="1">
    <location>
        <begin position="288"/>
        <end position="308"/>
    </location>
</feature>
<gene>
    <name evidence="2" type="ORF">ALAG00032_LOCUS14319</name>
</gene>
<accession>A0A7S3K5W1</accession>
<feature type="transmembrane region" description="Helical" evidence="1">
    <location>
        <begin position="193"/>
        <end position="211"/>
    </location>
</feature>
<dbReference type="EMBL" id="HBIJ01022016">
    <property type="protein sequence ID" value="CAE0373518.1"/>
    <property type="molecule type" value="Transcribed_RNA"/>
</dbReference>
<sequence>MRLSAIGAMIPSAGAEELKNYYIQSGISKVEQSLVIVLQIVTAIISIGWLIAAKKWISLSCQAETCVGSSRKASLSVGAKLINENLDWTKNELIWMFSSCSAVCFLESFQLRKALIHSTERVALLTRSSLRMAVAFGVTVRCYCVLASFWQVEARLKLIESDLSEYFPLARFSSREECDSLKYKFSIRPKNEFIIIFIFFLFRTILYVPGFRKWAEKLNEAAKNIDSDTCNGYFVKLQLPPSSAFDNNALQAIKNAMDSDIWCNLLNILAGITAAAFVWRNSIIHKTTFTHCLITSGLVVAWILFGCARKIAKIGTLQRQYYNKIKSTSSYSPKSDLSLSNAATNAIITLFCSLDDLIGLIISKYAKLPLIQKSAVSIALGSILLAFF</sequence>
<reference evidence="2" key="1">
    <citation type="submission" date="2021-01" db="EMBL/GenBank/DDBJ databases">
        <authorList>
            <person name="Corre E."/>
            <person name="Pelletier E."/>
            <person name="Niang G."/>
            <person name="Scheremetjew M."/>
            <person name="Finn R."/>
            <person name="Kale V."/>
            <person name="Holt S."/>
            <person name="Cochrane G."/>
            <person name="Meng A."/>
            <person name="Brown T."/>
            <person name="Cohen L."/>
        </authorList>
    </citation>
    <scope>NUCLEOTIDE SEQUENCE</scope>
    <source>
        <strain evidence="2">CCMP1510</strain>
    </source>
</reference>